<feature type="region of interest" description="Disordered" evidence="2">
    <location>
        <begin position="825"/>
        <end position="844"/>
    </location>
</feature>
<gene>
    <name evidence="3" type="ORF">BESB_053020</name>
</gene>
<feature type="region of interest" description="Disordered" evidence="2">
    <location>
        <begin position="1274"/>
        <end position="1293"/>
    </location>
</feature>
<organism evidence="3 4">
    <name type="scientific">Besnoitia besnoiti</name>
    <name type="common">Apicomplexan protozoan</name>
    <dbReference type="NCBI Taxonomy" id="94643"/>
    <lineage>
        <taxon>Eukaryota</taxon>
        <taxon>Sar</taxon>
        <taxon>Alveolata</taxon>
        <taxon>Apicomplexa</taxon>
        <taxon>Conoidasida</taxon>
        <taxon>Coccidia</taxon>
        <taxon>Eucoccidiorida</taxon>
        <taxon>Eimeriorina</taxon>
        <taxon>Sarcocystidae</taxon>
        <taxon>Besnoitia</taxon>
    </lineage>
</organism>
<dbReference type="KEGG" id="bbes:BESB_053020"/>
<feature type="compositionally biased region" description="Basic and acidic residues" evidence="2">
    <location>
        <begin position="361"/>
        <end position="377"/>
    </location>
</feature>
<feature type="region of interest" description="Disordered" evidence="2">
    <location>
        <begin position="1506"/>
        <end position="1536"/>
    </location>
</feature>
<feature type="compositionally biased region" description="Basic and acidic residues" evidence="2">
    <location>
        <begin position="96"/>
        <end position="135"/>
    </location>
</feature>
<evidence type="ECO:0000313" key="3">
    <source>
        <dbReference type="EMBL" id="PFH35651.1"/>
    </source>
</evidence>
<dbReference type="EMBL" id="NWUJ01000004">
    <property type="protein sequence ID" value="PFH35651.1"/>
    <property type="molecule type" value="Genomic_DNA"/>
</dbReference>
<feature type="region of interest" description="Disordered" evidence="2">
    <location>
        <begin position="1881"/>
        <end position="1913"/>
    </location>
</feature>
<feature type="compositionally biased region" description="Low complexity" evidence="2">
    <location>
        <begin position="8"/>
        <end position="19"/>
    </location>
</feature>
<protein>
    <submittedName>
        <fullName evidence="3">Uncharacterized protein</fullName>
    </submittedName>
</protein>
<feature type="compositionally biased region" description="Basic and acidic residues" evidence="2">
    <location>
        <begin position="1630"/>
        <end position="1640"/>
    </location>
</feature>
<feature type="region of interest" description="Disordered" evidence="2">
    <location>
        <begin position="312"/>
        <end position="467"/>
    </location>
</feature>
<feature type="compositionally biased region" description="Basic and acidic residues" evidence="2">
    <location>
        <begin position="325"/>
        <end position="339"/>
    </location>
</feature>
<dbReference type="RefSeq" id="XP_029219660.1">
    <property type="nucleotide sequence ID" value="XM_029363737.1"/>
</dbReference>
<feature type="region of interest" description="Disordered" evidence="2">
    <location>
        <begin position="1"/>
        <end position="286"/>
    </location>
</feature>
<reference evidence="3 4" key="1">
    <citation type="submission" date="2017-09" db="EMBL/GenBank/DDBJ databases">
        <title>Genome sequencing of Besnoitia besnoiti strain Bb-Ger1.</title>
        <authorList>
            <person name="Schares G."/>
            <person name="Venepally P."/>
            <person name="Lorenzi H.A."/>
        </authorList>
    </citation>
    <scope>NUCLEOTIDE SEQUENCE [LARGE SCALE GENOMIC DNA]</scope>
    <source>
        <strain evidence="3 4">Bb-Ger1</strain>
    </source>
</reference>
<comment type="caution">
    <text evidence="3">The sequence shown here is derived from an EMBL/GenBank/DDBJ whole genome shotgun (WGS) entry which is preliminary data.</text>
</comment>
<dbReference type="GeneID" id="40310231"/>
<feature type="region of interest" description="Disordered" evidence="2">
    <location>
        <begin position="1755"/>
        <end position="1782"/>
    </location>
</feature>
<feature type="region of interest" description="Disordered" evidence="2">
    <location>
        <begin position="1566"/>
        <end position="1615"/>
    </location>
</feature>
<feature type="compositionally biased region" description="Basic and acidic residues" evidence="2">
    <location>
        <begin position="48"/>
        <end position="83"/>
    </location>
</feature>
<feature type="compositionally biased region" description="Low complexity" evidence="2">
    <location>
        <begin position="513"/>
        <end position="525"/>
    </location>
</feature>
<feature type="compositionally biased region" description="Basic and acidic residues" evidence="2">
    <location>
        <begin position="599"/>
        <end position="614"/>
    </location>
</feature>
<proteinExistence type="predicted"/>
<feature type="coiled-coil region" evidence="1">
    <location>
        <begin position="1026"/>
        <end position="1071"/>
    </location>
</feature>
<feature type="region of interest" description="Disordered" evidence="2">
    <location>
        <begin position="513"/>
        <end position="700"/>
    </location>
</feature>
<evidence type="ECO:0000256" key="1">
    <source>
        <dbReference type="SAM" id="Coils"/>
    </source>
</evidence>
<feature type="compositionally biased region" description="Basic and acidic residues" evidence="2">
    <location>
        <begin position="192"/>
        <end position="205"/>
    </location>
</feature>
<feature type="region of interest" description="Disordered" evidence="2">
    <location>
        <begin position="1112"/>
        <end position="1145"/>
    </location>
</feature>
<feature type="region of interest" description="Disordered" evidence="2">
    <location>
        <begin position="733"/>
        <end position="773"/>
    </location>
</feature>
<feature type="region of interest" description="Disordered" evidence="2">
    <location>
        <begin position="1630"/>
        <end position="1699"/>
    </location>
</feature>
<dbReference type="VEuPathDB" id="ToxoDB:BESB_053020"/>
<feature type="compositionally biased region" description="Low complexity" evidence="2">
    <location>
        <begin position="1577"/>
        <end position="1588"/>
    </location>
</feature>
<feature type="compositionally biased region" description="Basic residues" evidence="2">
    <location>
        <begin position="247"/>
        <end position="257"/>
    </location>
</feature>
<sequence>MGGHDSDATLLLSSSLELGGSREDEEGDEGKGLEPQRREGARPCGQEARAERREARERGENREGGRRRCAEEEGNVHAKRPERAPFQSRAGHARNGRVEEDSRCGDARSEAPTQDGKHSASEKWRRGTQRDEKTFARGSLHTLGRGELGNVNKGGGPGSVDEDAEPDREDAQSPAARVCGGGKSIAAGIRSKQTERQKTQKESPRRMQQAALDESLLLPSLSPLAFRRRSLPSSPSPCTSLASSRSASRRWRPRGSPRRSQQGQRGEGGAREEGSGSSLCTDSDAHSCLRCSCCGRRATAEEAHAYGFVLSVSSSVSSSESDDSGEARAGRRAAAEGRESAASADSLRRLRTDLSPSRRKSREEDTSGDRPREREAPEAPGGEGAGGSDVSPPRSLGEKATGPKLPSGSGRRRPDSTFSAGAAEARGAGLSRCLSTLLGRRGRSETGRREARAALAPPEKGPASPKAALLCGCGLSASCLDARQSSAAANSPGKQRRGRASSLRACSVSLFSSSSACGRVSSASVPPSLNEPLSLAAKPPGSASGGMSHSPVASSLFFPPSAKGETRRAPRTPPSNASSLGQPDAHVSPLVASSLSLREAAEQKEVADTEKIGEETPAAGRKKAGETRRDNGRGNRRAPPSVPSDERRARDVGIQSVGCFPLRPSGAEPGGLAPRAAPDDSCSRRRQRGEWEEELGGAPWSHDIRRPSAVWASPRPPSAAAFFPSWKRSTLLQASPRRRHSSSPRCAASGSLTRPLPPLLRSVGHSAARPPDAACVPAPSAAPPGCFLPSLSAASSGATLFPPWFPQLHATGAFCGKPLAQVPAQEASQAGRVPTRSPGATAPLRASPVESTLQAFSLLAFPPQCEAPRAPVSGLSLRSLVATGQAAPRGVEGANEDEALSERTAALGGGVWRRTRSEGDKNAGERREGRRGWRCDEEIAHAQFWGGWGVSPLFAEERREPVAAEARKRLNGEVEGCSAYAPWSRKEASARRSEGSLGTRQEISFSARDGGSSADSNFLSLRRFLLDQKTEELRRQLLALDQIEETEAKKREARERREQSLRASLQSLKKKYRGLVGDFAFNLQLLRARDEELERTERFALDLHRELKKRERELEEETKQRAEQKRDREQEELARAAKATEERERQSEALSHLRWRLWALSLQLGNTEREREREKADMEARLARLNQTYEEELQTQRAEAARRRELELKKAEKNARHNLDDLVRKLEESEGKRRALEQKLWHSDDEKQALETREKENLVAISLLEEEVSHLRAEKEHAERSGQNVAAEGEKQIQDLKRQHAQEIDQLKRQLAEQKAHGLAAPAEVQKRHTELLERQREQERLSLRTSQSWEHRLARAQQETREALQGEFERERDRFLQQNKAAADARGELERQLQEAREKLSQREWELSMAEGRFLAAEALQQLPLLHGGKSLGGEFASIGAREASGFVAASPAQGCPLLDGAAKRATSAPMLLDEAPLSVARAPFSSPTPQRADARRENTPLVRAESALREPTQGATGGASLSAPQGEPKAAQGALFPGDLGTIHLSPLQLSPLFCGTDFGTAVSPHPSPGGGPSGTASSSSSAASSWPRPLQAAAASGRLVSPRFGDASEARQRLRPLLDSAWRLLAETKEPAERDEQAGCGRRGKGPEKRSRASAAGDAKRDKAETAESRRRTPSPAWRGATQRDRRRLSEGDTGVKEEELVAVLHALLGALRELDTSRRRAQRQLLAVAEAKATLQKEREQLMEITNRQRSSLHRLLDSPSSSASLAPGDASSAGVEGLRGKERLSVKFCETRERVGVQGGAGAGANRDGAGLRVAEQKGCEHDGGKAGHGLRGCSGVDPPRGGQRGQEGAGGMQSEGLALQVAGAPAFFSFQRKNEPVKGRRGRSSSVGRRWAQARASSSEDFHPRSLPFLPALPPTKKARDLEALGAQARGSSPSGEARGCVSARRDGRRHQPVSVSRKEAASMEFRARSEETSGQRLASGRASAPVTNAPLLWIVRRRQTEEAGKSKVEEYG</sequence>
<dbReference type="PANTHER" id="PTHR32258:SF28">
    <property type="entry name" value="PROTEIN NETWORKED 3A-RELATED"/>
    <property type="match status" value="1"/>
</dbReference>
<feature type="compositionally biased region" description="Basic and acidic residues" evidence="2">
    <location>
        <begin position="442"/>
        <end position="452"/>
    </location>
</feature>
<dbReference type="Proteomes" id="UP000224006">
    <property type="component" value="Chromosome IV"/>
</dbReference>
<dbReference type="PANTHER" id="PTHR32258">
    <property type="entry name" value="PROTEIN NETWORKED 4A"/>
    <property type="match status" value="1"/>
</dbReference>
<feature type="region of interest" description="Disordered" evidence="2">
    <location>
        <begin position="1932"/>
        <end position="1990"/>
    </location>
</feature>
<evidence type="ECO:0000256" key="2">
    <source>
        <dbReference type="SAM" id="MobiDB-lite"/>
    </source>
</evidence>
<feature type="coiled-coil region" evidence="1">
    <location>
        <begin position="1355"/>
        <end position="1414"/>
    </location>
</feature>
<feature type="coiled-coil region" evidence="1">
    <location>
        <begin position="1722"/>
        <end position="1752"/>
    </location>
</feature>
<feature type="compositionally biased region" description="Basic and acidic residues" evidence="2">
    <location>
        <begin position="623"/>
        <end position="633"/>
    </location>
</feature>
<feature type="compositionally biased region" description="Basic and acidic residues" evidence="2">
    <location>
        <begin position="29"/>
        <end position="41"/>
    </location>
</feature>
<dbReference type="OrthoDB" id="10504352at2759"/>
<keyword evidence="4" id="KW-1185">Reference proteome</keyword>
<feature type="compositionally biased region" description="Basic and acidic residues" evidence="2">
    <location>
        <begin position="1685"/>
        <end position="1699"/>
    </location>
</feature>
<feature type="compositionally biased region" description="Gly residues" evidence="2">
    <location>
        <begin position="1848"/>
        <end position="1857"/>
    </location>
</feature>
<feature type="region of interest" description="Disordered" evidence="2">
    <location>
        <begin position="1825"/>
        <end position="1857"/>
    </location>
</feature>
<dbReference type="InterPro" id="IPR051861">
    <property type="entry name" value="NET_actin-binding_domain"/>
</dbReference>
<feature type="compositionally biased region" description="Low complexity" evidence="2">
    <location>
        <begin position="1762"/>
        <end position="1779"/>
    </location>
</feature>
<accession>A0A2A9MHA7</accession>
<evidence type="ECO:0000313" key="4">
    <source>
        <dbReference type="Proteomes" id="UP000224006"/>
    </source>
</evidence>
<name>A0A2A9MHA7_BESBE</name>
<feature type="compositionally biased region" description="Basic and acidic residues" evidence="2">
    <location>
        <begin position="1661"/>
        <end position="1674"/>
    </location>
</feature>
<feature type="compositionally biased region" description="Low complexity" evidence="2">
    <location>
        <begin position="214"/>
        <end position="246"/>
    </location>
</feature>
<keyword evidence="1" id="KW-0175">Coiled coil</keyword>
<feature type="compositionally biased region" description="Basic and acidic residues" evidence="2">
    <location>
        <begin position="1963"/>
        <end position="1980"/>
    </location>
</feature>